<dbReference type="Ensembl" id="ENSPLOT00000009177.1">
    <property type="protein sequence ID" value="ENSPLOP00000008297.1"/>
    <property type="gene ID" value="ENSPLOG00000006117.1"/>
</dbReference>
<dbReference type="PANTHER" id="PTHR23149:SF9">
    <property type="entry name" value="G PATCH DOMAIN-CONTAINING PROTEIN 4"/>
    <property type="match status" value="1"/>
</dbReference>
<dbReference type="Proteomes" id="UP000694399">
    <property type="component" value="Unassembled WGS sequence"/>
</dbReference>
<protein>
    <recommendedName>
        <fullName evidence="1">G patch domain-containing protein 4</fullName>
    </recommendedName>
</protein>
<dbReference type="GeneTree" id="ENSGT00390000008765"/>
<reference evidence="4" key="1">
    <citation type="submission" date="2025-08" db="UniProtKB">
        <authorList>
            <consortium name="Ensembl"/>
        </authorList>
    </citation>
    <scope>IDENTIFICATION</scope>
</reference>
<evidence type="ECO:0000259" key="3">
    <source>
        <dbReference type="PROSITE" id="PS50174"/>
    </source>
</evidence>
<dbReference type="InterPro" id="IPR000467">
    <property type="entry name" value="G_patch_dom"/>
</dbReference>
<dbReference type="InterPro" id="IPR050656">
    <property type="entry name" value="PINX1"/>
</dbReference>
<feature type="domain" description="G-patch" evidence="3">
    <location>
        <begin position="11"/>
        <end position="57"/>
    </location>
</feature>
<evidence type="ECO:0000256" key="1">
    <source>
        <dbReference type="ARBA" id="ARBA00040365"/>
    </source>
</evidence>
<reference evidence="4" key="2">
    <citation type="submission" date="2025-09" db="UniProtKB">
        <authorList>
            <consortium name="Ensembl"/>
        </authorList>
    </citation>
    <scope>IDENTIFICATION</scope>
</reference>
<name>A0A8C8WS15_PANLE</name>
<evidence type="ECO:0000256" key="2">
    <source>
        <dbReference type="SAM" id="MobiDB-lite"/>
    </source>
</evidence>
<dbReference type="PROSITE" id="PS50174">
    <property type="entry name" value="G_PATCH"/>
    <property type="match status" value="1"/>
</dbReference>
<evidence type="ECO:0000313" key="4">
    <source>
        <dbReference type="Ensembl" id="ENSPLOP00000008297.1"/>
    </source>
</evidence>
<organism evidence="4 5">
    <name type="scientific">Panthera leo</name>
    <name type="common">Lion</name>
    <dbReference type="NCBI Taxonomy" id="9689"/>
    <lineage>
        <taxon>Eukaryota</taxon>
        <taxon>Metazoa</taxon>
        <taxon>Chordata</taxon>
        <taxon>Craniata</taxon>
        <taxon>Vertebrata</taxon>
        <taxon>Euteleostomi</taxon>
        <taxon>Mammalia</taxon>
        <taxon>Eutheria</taxon>
        <taxon>Laurasiatheria</taxon>
        <taxon>Carnivora</taxon>
        <taxon>Feliformia</taxon>
        <taxon>Felidae</taxon>
        <taxon>Pantherinae</taxon>
        <taxon>Panthera</taxon>
    </lineage>
</organism>
<dbReference type="AlphaFoldDB" id="A0A8C8WS15"/>
<sequence length="168" mass="18572">MSVTPEIKSRGMKFAEEQLLKHGWTQGKGLGRKENGITQALRVTLKQDTHGVGHDPAKEFTDHWWNELFNKTAAGLVVETGQDGVRIRHLSKETTRRNRPKPNLLYQKVHPFSPVPGLPRGLNRLRSAGPVDPTICRGAAIEGGGTEMLPEQGERGCPVRRTPNPEGT</sequence>
<feature type="region of interest" description="Disordered" evidence="2">
    <location>
        <begin position="142"/>
        <end position="168"/>
    </location>
</feature>
<dbReference type="PANTHER" id="PTHR23149">
    <property type="entry name" value="G PATCH DOMAIN CONTAINING PROTEIN"/>
    <property type="match status" value="1"/>
</dbReference>
<accession>A0A8C8WS15</accession>
<keyword evidence="5" id="KW-1185">Reference proteome</keyword>
<dbReference type="Pfam" id="PF01585">
    <property type="entry name" value="G-patch"/>
    <property type="match status" value="1"/>
</dbReference>
<evidence type="ECO:0000313" key="5">
    <source>
        <dbReference type="Proteomes" id="UP000694399"/>
    </source>
</evidence>
<dbReference type="GO" id="GO:0003676">
    <property type="term" value="F:nucleic acid binding"/>
    <property type="evidence" value="ECO:0007669"/>
    <property type="project" value="InterPro"/>
</dbReference>
<dbReference type="GO" id="GO:0005730">
    <property type="term" value="C:nucleolus"/>
    <property type="evidence" value="ECO:0007669"/>
    <property type="project" value="TreeGrafter"/>
</dbReference>
<dbReference type="SMART" id="SM00443">
    <property type="entry name" value="G_patch"/>
    <property type="match status" value="1"/>
</dbReference>
<proteinExistence type="predicted"/>